<dbReference type="PIRSF" id="PIRSF000446">
    <property type="entry name" value="Mct"/>
    <property type="match status" value="1"/>
</dbReference>
<name>A0A9X2E7Z5_9NOCA</name>
<comment type="similarity">
    <text evidence="4">Belongs to the fabD family.</text>
</comment>
<dbReference type="Gene3D" id="3.30.70.250">
    <property type="entry name" value="Malonyl-CoA ACP transacylase, ACP-binding"/>
    <property type="match status" value="1"/>
</dbReference>
<keyword evidence="1 4" id="KW-0808">Transferase</keyword>
<proteinExistence type="inferred from homology"/>
<evidence type="ECO:0000256" key="3">
    <source>
        <dbReference type="ARBA" id="ARBA00048462"/>
    </source>
</evidence>
<dbReference type="SUPFAM" id="SSF55048">
    <property type="entry name" value="Probable ACP-binding domain of malonyl-CoA ACP transacylase"/>
    <property type="match status" value="1"/>
</dbReference>
<evidence type="ECO:0000256" key="1">
    <source>
        <dbReference type="ARBA" id="ARBA00022679"/>
    </source>
</evidence>
<dbReference type="Pfam" id="PF00698">
    <property type="entry name" value="Acyl_transf_1"/>
    <property type="match status" value="1"/>
</dbReference>
<organism evidence="7 8">
    <name type="scientific">Nocardia pulmonis</name>
    <dbReference type="NCBI Taxonomy" id="2951408"/>
    <lineage>
        <taxon>Bacteria</taxon>
        <taxon>Bacillati</taxon>
        <taxon>Actinomycetota</taxon>
        <taxon>Actinomycetes</taxon>
        <taxon>Mycobacteriales</taxon>
        <taxon>Nocardiaceae</taxon>
        <taxon>Nocardia</taxon>
    </lineage>
</organism>
<dbReference type="PANTHER" id="PTHR42681">
    <property type="entry name" value="MALONYL-COA-ACYL CARRIER PROTEIN TRANSACYLASE, MITOCHONDRIAL"/>
    <property type="match status" value="1"/>
</dbReference>
<dbReference type="PANTHER" id="PTHR42681:SF1">
    <property type="entry name" value="MALONYL-COA-ACYL CARRIER PROTEIN TRANSACYLASE, MITOCHONDRIAL"/>
    <property type="match status" value="1"/>
</dbReference>
<dbReference type="Proteomes" id="UP001139157">
    <property type="component" value="Unassembled WGS sequence"/>
</dbReference>
<dbReference type="InterPro" id="IPR024925">
    <property type="entry name" value="Malonyl_CoA-ACP_transAc"/>
</dbReference>
<gene>
    <name evidence="7" type="ORF">NDR86_06780</name>
</gene>
<dbReference type="GO" id="GO:0004314">
    <property type="term" value="F:[acyl-carrier-protein] S-malonyltransferase activity"/>
    <property type="evidence" value="ECO:0007669"/>
    <property type="project" value="UniProtKB-EC"/>
</dbReference>
<dbReference type="InterPro" id="IPR016036">
    <property type="entry name" value="Malonyl_transacylase_ACP-bd"/>
</dbReference>
<dbReference type="InterPro" id="IPR050858">
    <property type="entry name" value="Mal-CoA-ACP_Trans/PKS_FabD"/>
</dbReference>
<feature type="domain" description="Malonyl-CoA:ACP transacylase (MAT)" evidence="6">
    <location>
        <begin position="4"/>
        <end position="298"/>
    </location>
</feature>
<evidence type="ECO:0000313" key="8">
    <source>
        <dbReference type="Proteomes" id="UP001139157"/>
    </source>
</evidence>
<dbReference type="GO" id="GO:0005829">
    <property type="term" value="C:cytosol"/>
    <property type="evidence" value="ECO:0007669"/>
    <property type="project" value="TreeGrafter"/>
</dbReference>
<dbReference type="EMBL" id="JAMRXG010000002">
    <property type="protein sequence ID" value="MCM6773173.1"/>
    <property type="molecule type" value="Genomic_DNA"/>
</dbReference>
<dbReference type="InterPro" id="IPR016035">
    <property type="entry name" value="Acyl_Trfase/lysoPLipase"/>
</dbReference>
<protein>
    <recommendedName>
        <fullName evidence="4">Malonyl CoA-acyl carrier protein transacylase</fullName>
        <ecNumber evidence="4">2.3.1.39</ecNumber>
    </recommendedName>
</protein>
<dbReference type="SMART" id="SM00827">
    <property type="entry name" value="PKS_AT"/>
    <property type="match status" value="1"/>
</dbReference>
<evidence type="ECO:0000256" key="2">
    <source>
        <dbReference type="ARBA" id="ARBA00023315"/>
    </source>
</evidence>
<dbReference type="Gene3D" id="3.40.366.10">
    <property type="entry name" value="Malonyl-Coenzyme A Acyl Carrier Protein, domain 2"/>
    <property type="match status" value="1"/>
</dbReference>
<comment type="caution">
    <text evidence="7">The sequence shown here is derived from an EMBL/GenBank/DDBJ whole genome shotgun (WGS) entry which is preliminary data.</text>
</comment>
<evidence type="ECO:0000313" key="7">
    <source>
        <dbReference type="EMBL" id="MCM6773173.1"/>
    </source>
</evidence>
<dbReference type="RefSeq" id="WP_251910153.1">
    <property type="nucleotide sequence ID" value="NZ_JAMRXG010000002.1"/>
</dbReference>
<sequence>MALIFPGQGTQQAGMGRIWRETPSWRLVSQLSELTGHDIAELLTDRSAEDLRRTDLAQLALFSICALALDALTSVIEPRPVAFAGHSLGEYSALCAAGALSLADGARLVQVRGRAMREAAEEQAGTMGVLVGQDLHAVQAVVDAVRTRGHGLWFANFNGPGQHVLSGTVEGVAAAAELAGAAGYKFIDIPVGGAFHSPMMAAAVPALDKALAAADFAPTHGPVVANVDAAVHTKGGVWPGLLARQLTHPVQWERTVRTLADDLSCRRLIEIGPKRTLAGMVRRIAPEVEVVSVGGPADIERLAGRGRAADHA</sequence>
<evidence type="ECO:0000259" key="6">
    <source>
        <dbReference type="SMART" id="SM00827"/>
    </source>
</evidence>
<keyword evidence="2 4" id="KW-0012">Acyltransferase</keyword>
<evidence type="ECO:0000256" key="4">
    <source>
        <dbReference type="PIRNR" id="PIRNR000446"/>
    </source>
</evidence>
<comment type="catalytic activity">
    <reaction evidence="3 4">
        <text>holo-[ACP] + malonyl-CoA = malonyl-[ACP] + CoA</text>
        <dbReference type="Rhea" id="RHEA:41792"/>
        <dbReference type="Rhea" id="RHEA-COMP:9623"/>
        <dbReference type="Rhea" id="RHEA-COMP:9685"/>
        <dbReference type="ChEBI" id="CHEBI:57287"/>
        <dbReference type="ChEBI" id="CHEBI:57384"/>
        <dbReference type="ChEBI" id="CHEBI:64479"/>
        <dbReference type="ChEBI" id="CHEBI:78449"/>
        <dbReference type="EC" id="2.3.1.39"/>
    </reaction>
</comment>
<accession>A0A9X2E7Z5</accession>
<feature type="active site" evidence="5">
    <location>
        <position position="87"/>
    </location>
</feature>
<keyword evidence="8" id="KW-1185">Reference proteome</keyword>
<dbReference type="GO" id="GO:0006633">
    <property type="term" value="P:fatty acid biosynthetic process"/>
    <property type="evidence" value="ECO:0007669"/>
    <property type="project" value="TreeGrafter"/>
</dbReference>
<feature type="active site" evidence="5">
    <location>
        <position position="196"/>
    </location>
</feature>
<dbReference type="SUPFAM" id="SSF52151">
    <property type="entry name" value="FabD/lysophospholipase-like"/>
    <property type="match status" value="1"/>
</dbReference>
<dbReference type="AlphaFoldDB" id="A0A9X2E7Z5"/>
<dbReference type="InterPro" id="IPR014043">
    <property type="entry name" value="Acyl_transferase_dom"/>
</dbReference>
<dbReference type="EC" id="2.3.1.39" evidence="4"/>
<reference evidence="7" key="1">
    <citation type="submission" date="2022-06" db="EMBL/GenBank/DDBJ databases">
        <title>Novel species in genus nocardia.</title>
        <authorList>
            <person name="Li F."/>
        </authorList>
    </citation>
    <scope>NUCLEOTIDE SEQUENCE</scope>
    <source>
        <strain evidence="7">CDC141</strain>
    </source>
</reference>
<evidence type="ECO:0000256" key="5">
    <source>
        <dbReference type="PIRSR" id="PIRSR000446-1"/>
    </source>
</evidence>
<dbReference type="InterPro" id="IPR001227">
    <property type="entry name" value="Ac_transferase_dom_sf"/>
</dbReference>